<organism evidence="2 3">
    <name type="scientific">Byssothecium circinans</name>
    <dbReference type="NCBI Taxonomy" id="147558"/>
    <lineage>
        <taxon>Eukaryota</taxon>
        <taxon>Fungi</taxon>
        <taxon>Dikarya</taxon>
        <taxon>Ascomycota</taxon>
        <taxon>Pezizomycotina</taxon>
        <taxon>Dothideomycetes</taxon>
        <taxon>Pleosporomycetidae</taxon>
        <taxon>Pleosporales</taxon>
        <taxon>Massarineae</taxon>
        <taxon>Massarinaceae</taxon>
        <taxon>Byssothecium</taxon>
    </lineage>
</organism>
<gene>
    <name evidence="2" type="ORF">CC80DRAFT_555800</name>
</gene>
<dbReference type="EMBL" id="ML977044">
    <property type="protein sequence ID" value="KAF1948992.1"/>
    <property type="molecule type" value="Genomic_DNA"/>
</dbReference>
<evidence type="ECO:0000313" key="3">
    <source>
        <dbReference type="Proteomes" id="UP000800035"/>
    </source>
</evidence>
<keyword evidence="3" id="KW-1185">Reference proteome</keyword>
<dbReference type="AlphaFoldDB" id="A0A6A5TBC9"/>
<sequence length="284" mass="32236">MGNNPIAPTANNKPMVTSPSRATGQTTGSNSRSEIRTSATEPLTHYPICRAPSISSHPTTPKPLPYLPAEIKLTILEYRLWVIFPLTDRTHGIMFTQLALPLIRAHNHNLAIAVLKIWYCLNTFRPTPLTMYNYPRLRLPQFAPLVQKLEIVIALENECDANADLELDFSLEPRRFKGTIWRWIMAAKGADWDIQAVWTERFTALRHLVVVVDCSRLLHPCLRGAVRKLRDSKDGLEMKIRPRSLEVVVKGSGTRGGEDEWHDECGCGDDMKRVLEEMMVIKTE</sequence>
<protein>
    <submittedName>
        <fullName evidence="2">Uncharacterized protein</fullName>
    </submittedName>
</protein>
<feature type="compositionally biased region" description="Polar residues" evidence="1">
    <location>
        <begin position="9"/>
        <end position="37"/>
    </location>
</feature>
<proteinExistence type="predicted"/>
<name>A0A6A5TBC9_9PLEO</name>
<feature type="region of interest" description="Disordered" evidence="1">
    <location>
        <begin position="1"/>
        <end position="37"/>
    </location>
</feature>
<reference evidence="2" key="1">
    <citation type="journal article" date="2020" name="Stud. Mycol.">
        <title>101 Dothideomycetes genomes: a test case for predicting lifestyles and emergence of pathogens.</title>
        <authorList>
            <person name="Haridas S."/>
            <person name="Albert R."/>
            <person name="Binder M."/>
            <person name="Bloem J."/>
            <person name="Labutti K."/>
            <person name="Salamov A."/>
            <person name="Andreopoulos B."/>
            <person name="Baker S."/>
            <person name="Barry K."/>
            <person name="Bills G."/>
            <person name="Bluhm B."/>
            <person name="Cannon C."/>
            <person name="Castanera R."/>
            <person name="Culley D."/>
            <person name="Daum C."/>
            <person name="Ezra D."/>
            <person name="Gonzalez J."/>
            <person name="Henrissat B."/>
            <person name="Kuo A."/>
            <person name="Liang C."/>
            <person name="Lipzen A."/>
            <person name="Lutzoni F."/>
            <person name="Magnuson J."/>
            <person name="Mondo S."/>
            <person name="Nolan M."/>
            <person name="Ohm R."/>
            <person name="Pangilinan J."/>
            <person name="Park H.-J."/>
            <person name="Ramirez L."/>
            <person name="Alfaro M."/>
            <person name="Sun H."/>
            <person name="Tritt A."/>
            <person name="Yoshinaga Y."/>
            <person name="Zwiers L.-H."/>
            <person name="Turgeon B."/>
            <person name="Goodwin S."/>
            <person name="Spatafora J."/>
            <person name="Crous P."/>
            <person name="Grigoriev I."/>
        </authorList>
    </citation>
    <scope>NUCLEOTIDE SEQUENCE</scope>
    <source>
        <strain evidence="2">CBS 675.92</strain>
    </source>
</reference>
<evidence type="ECO:0000313" key="2">
    <source>
        <dbReference type="EMBL" id="KAF1948992.1"/>
    </source>
</evidence>
<evidence type="ECO:0000256" key="1">
    <source>
        <dbReference type="SAM" id="MobiDB-lite"/>
    </source>
</evidence>
<accession>A0A6A5TBC9</accession>
<dbReference type="Proteomes" id="UP000800035">
    <property type="component" value="Unassembled WGS sequence"/>
</dbReference>